<evidence type="ECO:0008006" key="6">
    <source>
        <dbReference type="Google" id="ProtNLM"/>
    </source>
</evidence>
<feature type="region of interest" description="Disordered" evidence="1">
    <location>
        <begin position="142"/>
        <end position="177"/>
    </location>
</feature>
<dbReference type="OrthoDB" id="2507469at2759"/>
<keyword evidence="2" id="KW-1133">Transmembrane helix</keyword>
<keyword evidence="3" id="KW-0732">Signal</keyword>
<organism evidence="4 5">
    <name type="scientific">Austropuccinia psidii MF-1</name>
    <dbReference type="NCBI Taxonomy" id="1389203"/>
    <lineage>
        <taxon>Eukaryota</taxon>
        <taxon>Fungi</taxon>
        <taxon>Dikarya</taxon>
        <taxon>Basidiomycota</taxon>
        <taxon>Pucciniomycotina</taxon>
        <taxon>Pucciniomycetes</taxon>
        <taxon>Pucciniales</taxon>
        <taxon>Sphaerophragmiaceae</taxon>
        <taxon>Austropuccinia</taxon>
    </lineage>
</organism>
<evidence type="ECO:0000256" key="2">
    <source>
        <dbReference type="SAM" id="Phobius"/>
    </source>
</evidence>
<dbReference type="AlphaFoldDB" id="A0A9Q3BNV8"/>
<accession>A0A9Q3BNV8</accession>
<sequence>MLSSAGVIRLVLLFPALATVVLSQGSGQMYKSQKNNHMAKGSGDGETLTCTHYTQGNTTSAGCNEVPGRVCRKGCVGGIVANNCTLNHGDTPSQQTCTIAFGKSSATISVCGNEMGYFSCTGSWDGNGTCYGCRDTNPAFAGSGNQTEPSDSFTGDHNNTTNPPPADSDNESPTSAATSLSFGGIGALLILVAGALLN</sequence>
<evidence type="ECO:0000313" key="5">
    <source>
        <dbReference type="Proteomes" id="UP000765509"/>
    </source>
</evidence>
<keyword evidence="5" id="KW-1185">Reference proteome</keyword>
<dbReference type="EMBL" id="AVOT02001789">
    <property type="protein sequence ID" value="MBW0468165.1"/>
    <property type="molecule type" value="Genomic_DNA"/>
</dbReference>
<proteinExistence type="predicted"/>
<name>A0A9Q3BNV8_9BASI</name>
<protein>
    <recommendedName>
        <fullName evidence="6">Secreted protein</fullName>
    </recommendedName>
</protein>
<comment type="caution">
    <text evidence="4">The sequence shown here is derived from an EMBL/GenBank/DDBJ whole genome shotgun (WGS) entry which is preliminary data.</text>
</comment>
<feature type="chain" id="PRO_5040512487" description="Secreted protein" evidence="3">
    <location>
        <begin position="24"/>
        <end position="198"/>
    </location>
</feature>
<evidence type="ECO:0000256" key="3">
    <source>
        <dbReference type="SAM" id="SignalP"/>
    </source>
</evidence>
<dbReference type="Proteomes" id="UP000765509">
    <property type="component" value="Unassembled WGS sequence"/>
</dbReference>
<evidence type="ECO:0000256" key="1">
    <source>
        <dbReference type="SAM" id="MobiDB-lite"/>
    </source>
</evidence>
<keyword evidence="2" id="KW-0472">Membrane</keyword>
<reference evidence="4" key="1">
    <citation type="submission" date="2021-03" db="EMBL/GenBank/DDBJ databases">
        <title>Draft genome sequence of rust myrtle Austropuccinia psidii MF-1, a brazilian biotype.</title>
        <authorList>
            <person name="Quecine M.C."/>
            <person name="Pachon D.M.R."/>
            <person name="Bonatelli M.L."/>
            <person name="Correr F.H."/>
            <person name="Franceschini L.M."/>
            <person name="Leite T.F."/>
            <person name="Margarido G.R.A."/>
            <person name="Almeida C.A."/>
            <person name="Ferrarezi J.A."/>
            <person name="Labate C.A."/>
        </authorList>
    </citation>
    <scope>NUCLEOTIDE SEQUENCE</scope>
    <source>
        <strain evidence="4">MF-1</strain>
    </source>
</reference>
<keyword evidence="2" id="KW-0812">Transmembrane</keyword>
<feature type="transmembrane region" description="Helical" evidence="2">
    <location>
        <begin position="176"/>
        <end position="197"/>
    </location>
</feature>
<feature type="signal peptide" evidence="3">
    <location>
        <begin position="1"/>
        <end position="23"/>
    </location>
</feature>
<feature type="compositionally biased region" description="Polar residues" evidence="1">
    <location>
        <begin position="143"/>
        <end position="161"/>
    </location>
</feature>
<gene>
    <name evidence="4" type="ORF">O181_007880</name>
</gene>
<evidence type="ECO:0000313" key="4">
    <source>
        <dbReference type="EMBL" id="MBW0468165.1"/>
    </source>
</evidence>